<organism evidence="1 2">
    <name type="scientific">Prevotella denticola CRIS 18C-A</name>
    <dbReference type="NCBI Taxonomy" id="944557"/>
    <lineage>
        <taxon>Bacteria</taxon>
        <taxon>Pseudomonadati</taxon>
        <taxon>Bacteroidota</taxon>
        <taxon>Bacteroidia</taxon>
        <taxon>Bacteroidales</taxon>
        <taxon>Prevotellaceae</taxon>
        <taxon>Prevotella</taxon>
    </lineage>
</organism>
<accession>F0H6J5</accession>
<evidence type="ECO:0000313" key="2">
    <source>
        <dbReference type="Proteomes" id="UP000003155"/>
    </source>
</evidence>
<reference evidence="1 2" key="1">
    <citation type="submission" date="2011-02" db="EMBL/GenBank/DDBJ databases">
        <authorList>
            <person name="Durkin A.S."/>
            <person name="Madupu R."/>
            <person name="Torralba M."/>
            <person name="Gillis M."/>
            <person name="Methe B."/>
            <person name="Sutton G."/>
            <person name="Nelson K.E."/>
        </authorList>
    </citation>
    <scope>NUCLEOTIDE SEQUENCE [LARGE SCALE GENOMIC DNA]</scope>
    <source>
        <strain evidence="1 2">CRIS 18C-A</strain>
    </source>
</reference>
<dbReference type="Proteomes" id="UP000003155">
    <property type="component" value="Unassembled WGS sequence"/>
</dbReference>
<keyword evidence="2" id="KW-1185">Reference proteome</keyword>
<dbReference type="AlphaFoldDB" id="F0H6J5"/>
<evidence type="ECO:0000313" key="1">
    <source>
        <dbReference type="EMBL" id="EGC86504.1"/>
    </source>
</evidence>
<comment type="caution">
    <text evidence="1">The sequence shown here is derived from an EMBL/GenBank/DDBJ whole genome shotgun (WGS) entry which is preliminary data.</text>
</comment>
<gene>
    <name evidence="1" type="ORF">HMPREF9303_1813</name>
</gene>
<name>F0H6J5_9BACT</name>
<proteinExistence type="predicted"/>
<protein>
    <submittedName>
        <fullName evidence="1">Uncharacterized protein</fullName>
    </submittedName>
</protein>
<sequence length="51" mass="5434">MLPVCVPPGFLLSSIGGIRLICCVLCGPFQAVQTAGVQRTRAYCPVNILRT</sequence>
<dbReference type="EMBL" id="AEXO01000064">
    <property type="protein sequence ID" value="EGC86504.1"/>
    <property type="molecule type" value="Genomic_DNA"/>
</dbReference>